<feature type="domain" description="RING-type" evidence="5">
    <location>
        <begin position="13"/>
        <end position="57"/>
    </location>
</feature>
<keyword evidence="3" id="KW-0862">Zinc</keyword>
<dbReference type="InterPro" id="IPR013083">
    <property type="entry name" value="Znf_RING/FYVE/PHD"/>
</dbReference>
<dbReference type="SUPFAM" id="SSF57850">
    <property type="entry name" value="RING/U-box"/>
    <property type="match status" value="1"/>
</dbReference>
<accession>A0A195DKX5</accession>
<keyword evidence="7" id="KW-1185">Reference proteome</keyword>
<dbReference type="PROSITE" id="PS50089">
    <property type="entry name" value="ZF_RING_2"/>
    <property type="match status" value="1"/>
</dbReference>
<sequence length="151" mass="17304">RTISFESVDVSQCLICEGKINLPMIMKCRHTFCLQCFKNRLIISRKRDSSPICPVCNVAAVTTKANRKESKSALSFVPLSPILYDKSCRTCSETCKNVNKCKHCKRRFCDDCWSNHVNELKDELVNINGDLKTTAKRFEYKISNFQVVVID</sequence>
<dbReference type="AlphaFoldDB" id="A0A195DKX5"/>
<name>A0A195DKX5_9HYME</name>
<evidence type="ECO:0000256" key="2">
    <source>
        <dbReference type="ARBA" id="ARBA00022771"/>
    </source>
</evidence>
<dbReference type="EMBL" id="KQ980762">
    <property type="protein sequence ID" value="KYN13528.1"/>
    <property type="molecule type" value="Genomic_DNA"/>
</dbReference>
<dbReference type="InterPro" id="IPR001841">
    <property type="entry name" value="Znf_RING"/>
</dbReference>
<dbReference type="Proteomes" id="UP000078492">
    <property type="component" value="Unassembled WGS sequence"/>
</dbReference>
<gene>
    <name evidence="6" type="ORF">ALC57_14233</name>
</gene>
<reference evidence="6 7" key="1">
    <citation type="submission" date="2015-09" db="EMBL/GenBank/DDBJ databases">
        <title>Trachymyrmex cornetzi WGS genome.</title>
        <authorList>
            <person name="Nygaard S."/>
            <person name="Hu H."/>
            <person name="Boomsma J."/>
            <person name="Zhang G."/>
        </authorList>
    </citation>
    <scope>NUCLEOTIDE SEQUENCE [LARGE SCALE GENOMIC DNA]</scope>
    <source>
        <strain evidence="6">Tcor2-1</strain>
        <tissue evidence="6">Whole body</tissue>
    </source>
</reference>
<evidence type="ECO:0000313" key="6">
    <source>
        <dbReference type="EMBL" id="KYN13528.1"/>
    </source>
</evidence>
<feature type="non-terminal residue" evidence="6">
    <location>
        <position position="1"/>
    </location>
</feature>
<dbReference type="SMART" id="SM00184">
    <property type="entry name" value="RING"/>
    <property type="match status" value="1"/>
</dbReference>
<evidence type="ECO:0000313" key="7">
    <source>
        <dbReference type="Proteomes" id="UP000078492"/>
    </source>
</evidence>
<dbReference type="Pfam" id="PF00097">
    <property type="entry name" value="zf-C3HC4"/>
    <property type="match status" value="1"/>
</dbReference>
<organism evidence="6 7">
    <name type="scientific">Trachymyrmex cornetzi</name>
    <dbReference type="NCBI Taxonomy" id="471704"/>
    <lineage>
        <taxon>Eukaryota</taxon>
        <taxon>Metazoa</taxon>
        <taxon>Ecdysozoa</taxon>
        <taxon>Arthropoda</taxon>
        <taxon>Hexapoda</taxon>
        <taxon>Insecta</taxon>
        <taxon>Pterygota</taxon>
        <taxon>Neoptera</taxon>
        <taxon>Endopterygota</taxon>
        <taxon>Hymenoptera</taxon>
        <taxon>Apocrita</taxon>
        <taxon>Aculeata</taxon>
        <taxon>Formicoidea</taxon>
        <taxon>Formicidae</taxon>
        <taxon>Myrmicinae</taxon>
        <taxon>Trachymyrmex</taxon>
    </lineage>
</organism>
<dbReference type="STRING" id="471704.A0A195DKX5"/>
<dbReference type="GO" id="GO:0005634">
    <property type="term" value="C:nucleus"/>
    <property type="evidence" value="ECO:0007669"/>
    <property type="project" value="UniProtKB-ARBA"/>
</dbReference>
<dbReference type="Gene3D" id="3.30.40.10">
    <property type="entry name" value="Zinc/RING finger domain, C3HC4 (zinc finger)"/>
    <property type="match status" value="1"/>
</dbReference>
<dbReference type="InterPro" id="IPR018957">
    <property type="entry name" value="Znf_C3HC4_RING-type"/>
</dbReference>
<evidence type="ECO:0000256" key="1">
    <source>
        <dbReference type="ARBA" id="ARBA00022723"/>
    </source>
</evidence>
<evidence type="ECO:0000256" key="3">
    <source>
        <dbReference type="ARBA" id="ARBA00022833"/>
    </source>
</evidence>
<evidence type="ECO:0000256" key="4">
    <source>
        <dbReference type="PROSITE-ProRule" id="PRU00175"/>
    </source>
</evidence>
<keyword evidence="2 4" id="KW-0863">Zinc-finger</keyword>
<protein>
    <recommendedName>
        <fullName evidence="5">RING-type domain-containing protein</fullName>
    </recommendedName>
</protein>
<proteinExistence type="predicted"/>
<evidence type="ECO:0000259" key="5">
    <source>
        <dbReference type="PROSITE" id="PS50089"/>
    </source>
</evidence>
<dbReference type="GO" id="GO:0008270">
    <property type="term" value="F:zinc ion binding"/>
    <property type="evidence" value="ECO:0007669"/>
    <property type="project" value="UniProtKB-KW"/>
</dbReference>
<keyword evidence="1" id="KW-0479">Metal-binding</keyword>